<proteinExistence type="predicted"/>
<dbReference type="Proteomes" id="UP000233551">
    <property type="component" value="Unassembled WGS sequence"/>
</dbReference>
<dbReference type="Pfam" id="PF03492">
    <property type="entry name" value="Methyltransf_7"/>
    <property type="match status" value="1"/>
</dbReference>
<dbReference type="AlphaFoldDB" id="A0A2I0HFH0"/>
<evidence type="ECO:0000313" key="1">
    <source>
        <dbReference type="EMBL" id="PKI26126.1"/>
    </source>
</evidence>
<name>A0A2I0HFH0_PUNGR</name>
<evidence type="ECO:0000313" key="2">
    <source>
        <dbReference type="Proteomes" id="UP000233551"/>
    </source>
</evidence>
<keyword evidence="2" id="KW-1185">Reference proteome</keyword>
<dbReference type="InterPro" id="IPR005299">
    <property type="entry name" value="MeTrfase_7"/>
</dbReference>
<dbReference type="InterPro" id="IPR029063">
    <property type="entry name" value="SAM-dependent_MTases_sf"/>
</dbReference>
<accession>A0A2I0HFH0</accession>
<gene>
    <name evidence="1" type="ORF">CRG98_049185</name>
</gene>
<dbReference type="STRING" id="22663.A0A2I0HFH0"/>
<reference evidence="1 2" key="1">
    <citation type="submission" date="2017-11" db="EMBL/GenBank/DDBJ databases">
        <title>De-novo sequencing of pomegranate (Punica granatum L.) genome.</title>
        <authorList>
            <person name="Akparov Z."/>
            <person name="Amiraslanov A."/>
            <person name="Hajiyeva S."/>
            <person name="Abbasov M."/>
            <person name="Kaur K."/>
            <person name="Hamwieh A."/>
            <person name="Solovyev V."/>
            <person name="Salamov A."/>
            <person name="Braich B."/>
            <person name="Kosarev P."/>
            <person name="Mahmoud A."/>
            <person name="Hajiyev E."/>
            <person name="Babayeva S."/>
            <person name="Izzatullayeva V."/>
            <person name="Mammadov A."/>
            <person name="Mammadov A."/>
            <person name="Sharifova S."/>
            <person name="Ojaghi J."/>
            <person name="Eynullazada K."/>
            <person name="Bayramov B."/>
            <person name="Abdulazimova A."/>
            <person name="Shahmuradov I."/>
        </authorList>
    </citation>
    <scope>NUCLEOTIDE SEQUENCE [LARGE SCALE GENOMIC DNA]</scope>
    <source>
        <strain evidence="2">cv. AG2017</strain>
        <tissue evidence="1">Leaf</tissue>
    </source>
</reference>
<dbReference type="SUPFAM" id="SSF53335">
    <property type="entry name" value="S-adenosyl-L-methionine-dependent methyltransferases"/>
    <property type="match status" value="1"/>
</dbReference>
<dbReference type="EMBL" id="PGOL01036532">
    <property type="protein sequence ID" value="PKI26126.1"/>
    <property type="molecule type" value="Genomic_DNA"/>
</dbReference>
<sequence>MEEAITALYLSILPRPTTLAIVDLGCSSGPNTLYVVSEVIRAVENIRREMGHNEPPEYQVFLNDLPGNDFNAIFRALPRSTEKQGQCFFTG</sequence>
<comment type="caution">
    <text evidence="1">The sequence shown here is derived from an EMBL/GenBank/DDBJ whole genome shotgun (WGS) entry which is preliminary data.</text>
</comment>
<feature type="non-terminal residue" evidence="1">
    <location>
        <position position="91"/>
    </location>
</feature>
<dbReference type="PANTHER" id="PTHR31009">
    <property type="entry name" value="S-ADENOSYL-L-METHIONINE:CARBOXYL METHYLTRANSFERASE FAMILY PROTEIN"/>
    <property type="match status" value="1"/>
</dbReference>
<protein>
    <submittedName>
        <fullName evidence="1">Uncharacterized protein</fullName>
    </submittedName>
</protein>
<dbReference type="GO" id="GO:0008168">
    <property type="term" value="F:methyltransferase activity"/>
    <property type="evidence" value="ECO:0007669"/>
    <property type="project" value="InterPro"/>
</dbReference>
<dbReference type="Gene3D" id="3.40.50.150">
    <property type="entry name" value="Vaccinia Virus protein VP39"/>
    <property type="match status" value="1"/>
</dbReference>
<organism evidence="1 2">
    <name type="scientific">Punica granatum</name>
    <name type="common">Pomegranate</name>
    <dbReference type="NCBI Taxonomy" id="22663"/>
    <lineage>
        <taxon>Eukaryota</taxon>
        <taxon>Viridiplantae</taxon>
        <taxon>Streptophyta</taxon>
        <taxon>Embryophyta</taxon>
        <taxon>Tracheophyta</taxon>
        <taxon>Spermatophyta</taxon>
        <taxon>Magnoliopsida</taxon>
        <taxon>eudicotyledons</taxon>
        <taxon>Gunneridae</taxon>
        <taxon>Pentapetalae</taxon>
        <taxon>rosids</taxon>
        <taxon>malvids</taxon>
        <taxon>Myrtales</taxon>
        <taxon>Lythraceae</taxon>
        <taxon>Punica</taxon>
    </lineage>
</organism>